<proteinExistence type="predicted"/>
<protein>
    <submittedName>
        <fullName evidence="1">Uncharacterized protein</fullName>
    </submittedName>
</protein>
<evidence type="ECO:0000313" key="2">
    <source>
        <dbReference type="Proteomes" id="UP000199013"/>
    </source>
</evidence>
<organism evidence="1 2">
    <name type="scientific">Candidatus Protofrankia californiensis</name>
    <dbReference type="NCBI Taxonomy" id="1839754"/>
    <lineage>
        <taxon>Bacteria</taxon>
        <taxon>Bacillati</taxon>
        <taxon>Actinomycetota</taxon>
        <taxon>Actinomycetes</taxon>
        <taxon>Frankiales</taxon>
        <taxon>Frankiaceae</taxon>
        <taxon>Protofrankia</taxon>
    </lineage>
</organism>
<dbReference type="Proteomes" id="UP000199013">
    <property type="component" value="Unassembled WGS sequence"/>
</dbReference>
<dbReference type="AlphaFoldDB" id="A0A1C3NVC7"/>
<name>A0A1C3NVC7_9ACTN</name>
<sequence>MCIYYVISGIDPQSLQSTGLGTIGYPVIVSP</sequence>
<dbReference type="EMBL" id="FLUV01000534">
    <property type="protein sequence ID" value="SBW19355.1"/>
    <property type="molecule type" value="Genomic_DNA"/>
</dbReference>
<evidence type="ECO:0000313" key="1">
    <source>
        <dbReference type="EMBL" id="SBW19355.1"/>
    </source>
</evidence>
<accession>A0A1C3NVC7</accession>
<keyword evidence="2" id="KW-1185">Reference proteome</keyword>
<reference evidence="2" key="1">
    <citation type="submission" date="2016-02" db="EMBL/GenBank/DDBJ databases">
        <authorList>
            <person name="Wibberg D."/>
        </authorList>
    </citation>
    <scope>NUCLEOTIDE SEQUENCE [LARGE SCALE GENOMIC DNA]</scope>
</reference>
<gene>
    <name evidence="1" type="ORF">FDG2_1269</name>
</gene>